<gene>
    <name evidence="1" type="ORF">DA456_24160</name>
</gene>
<proteinExistence type="predicted"/>
<dbReference type="EMBL" id="CP028490">
    <property type="protein sequence ID" value="AVX26235.1"/>
    <property type="molecule type" value="Genomic_DNA"/>
</dbReference>
<protein>
    <submittedName>
        <fullName evidence="1">Uncharacterized protein</fullName>
    </submittedName>
</protein>
<accession>A0AAD0ID31</accession>
<reference evidence="1 2" key="1">
    <citation type="submission" date="2018-04" db="EMBL/GenBank/DDBJ databases">
        <authorList>
            <person name="Cha J.-S."/>
        </authorList>
    </citation>
    <scope>NUCLEOTIDE SEQUENCE [LARGE SCALE GENOMIC DNA]</scope>
    <source>
        <strain evidence="1 2">LMG5095</strain>
    </source>
</reference>
<name>A0AAD0ID31_PSESX</name>
<sequence length="67" mass="7570">MLFIVVFEGIARLYRANFSIWLGRLRHATTLDRLHEALGHAVVLRAANWGGYRLDAEQLHALVLGLS</sequence>
<evidence type="ECO:0000313" key="1">
    <source>
        <dbReference type="EMBL" id="AVX26235.1"/>
    </source>
</evidence>
<evidence type="ECO:0000313" key="2">
    <source>
        <dbReference type="Proteomes" id="UP000240475"/>
    </source>
</evidence>
<dbReference type="Proteomes" id="UP000240475">
    <property type="component" value="Chromosome"/>
</dbReference>
<dbReference type="AlphaFoldDB" id="A0AAD0ID31"/>
<organism evidence="1 2">
    <name type="scientific">Pseudomonas syringae pv. atrofaciens</name>
    <dbReference type="NCBI Taxonomy" id="192087"/>
    <lineage>
        <taxon>Bacteria</taxon>
        <taxon>Pseudomonadati</taxon>
        <taxon>Pseudomonadota</taxon>
        <taxon>Gammaproteobacteria</taxon>
        <taxon>Pseudomonadales</taxon>
        <taxon>Pseudomonadaceae</taxon>
        <taxon>Pseudomonas</taxon>
        <taxon>Pseudomonas syringae</taxon>
    </lineage>
</organism>